<accession>A0AAV5GHH4</accession>
<proteinExistence type="predicted"/>
<evidence type="ECO:0000313" key="2">
    <source>
        <dbReference type="Proteomes" id="UP001342314"/>
    </source>
</evidence>
<dbReference type="AlphaFoldDB" id="A0AAV5GHH4"/>
<reference evidence="1 2" key="1">
    <citation type="submission" date="2021-12" db="EMBL/GenBank/DDBJ databases">
        <title>High titer production of polyol ester of fatty acids by Rhodotorula paludigena BS15 towards product separation-free biomass refinery.</title>
        <authorList>
            <person name="Mano J."/>
            <person name="Ono H."/>
            <person name="Tanaka T."/>
            <person name="Naito K."/>
            <person name="Sushida H."/>
            <person name="Ike M."/>
            <person name="Tokuyasu K."/>
            <person name="Kitaoka M."/>
        </authorList>
    </citation>
    <scope>NUCLEOTIDE SEQUENCE [LARGE SCALE GENOMIC DNA]</scope>
    <source>
        <strain evidence="1 2">BS15</strain>
    </source>
</reference>
<gene>
    <name evidence="1" type="ORF">Rhopal_001772-T1</name>
</gene>
<protein>
    <submittedName>
        <fullName evidence="1">Uncharacterized protein</fullName>
    </submittedName>
</protein>
<dbReference type="EMBL" id="BQKY01000003">
    <property type="protein sequence ID" value="GJN88802.1"/>
    <property type="molecule type" value="Genomic_DNA"/>
</dbReference>
<name>A0AAV5GHH4_9BASI</name>
<comment type="caution">
    <text evidence="1">The sequence shown here is derived from an EMBL/GenBank/DDBJ whole genome shotgun (WGS) entry which is preliminary data.</text>
</comment>
<dbReference type="Proteomes" id="UP001342314">
    <property type="component" value="Unassembled WGS sequence"/>
</dbReference>
<organism evidence="1 2">
    <name type="scientific">Rhodotorula paludigena</name>
    <dbReference type="NCBI Taxonomy" id="86838"/>
    <lineage>
        <taxon>Eukaryota</taxon>
        <taxon>Fungi</taxon>
        <taxon>Dikarya</taxon>
        <taxon>Basidiomycota</taxon>
        <taxon>Pucciniomycotina</taxon>
        <taxon>Microbotryomycetes</taxon>
        <taxon>Sporidiobolales</taxon>
        <taxon>Sporidiobolaceae</taxon>
        <taxon>Rhodotorula</taxon>
    </lineage>
</organism>
<keyword evidence="2" id="KW-1185">Reference proteome</keyword>
<sequence length="97" mass="10998">MLDPRIRQSRDATPADDDQRKYEYHGAVFSANDLISNWLKYAHQIAFGQELHVWRLFYEEAGVDYALDPVSAAQQLASAAVEFDWHDIMGELAAGNV</sequence>
<evidence type="ECO:0000313" key="1">
    <source>
        <dbReference type="EMBL" id="GJN88802.1"/>
    </source>
</evidence>